<accession>N1W5G0</accession>
<dbReference type="InterPro" id="IPR047715">
    <property type="entry name" value="EboA_dom"/>
</dbReference>
<proteinExistence type="predicted"/>
<evidence type="ECO:0000313" key="2">
    <source>
        <dbReference type="Proteomes" id="UP000012227"/>
    </source>
</evidence>
<dbReference type="Proteomes" id="UP000012227">
    <property type="component" value="Unassembled WGS sequence"/>
</dbReference>
<dbReference type="EMBL" id="AOGY02000069">
    <property type="protein sequence ID" value="EMY68477.1"/>
    <property type="molecule type" value="Genomic_DNA"/>
</dbReference>
<organism evidence="1 2">
    <name type="scientific">Leptospira vanthielii serovar Holland str. Waz Holland = ATCC 700522</name>
    <dbReference type="NCBI Taxonomy" id="1218591"/>
    <lineage>
        <taxon>Bacteria</taxon>
        <taxon>Pseudomonadati</taxon>
        <taxon>Spirochaetota</taxon>
        <taxon>Spirochaetia</taxon>
        <taxon>Leptospirales</taxon>
        <taxon>Leptospiraceae</taxon>
        <taxon>Leptospira</taxon>
    </lineage>
</organism>
<sequence length="314" mass="36253">MTIVLERELGIEYLIYEVTSASEVFNYQILMIDIPTNLTQFLFEQTTEKEREWLEKKVQSNVLDLMTAFVAAPRFLSKKIVTYDSKSKGSLIPHQVGFQVDGWNLIRLSRVWLLLHLPAQDKEQFIKNIDTLFDTAELNELVALYSALPLLPYPWEWLPRATDAVRSNMGFVFDAIALLNPYPELYFPELAWNQLVLKTIFNGKPIHWIYGIERRKNKELAVAVSDFISERTAAGRKMPLQIWRLVAPFADESMSPKLIRLFASELKTEREVAAIVCFESTNPQVHSLLSKYPDLKLSIQNGELDWSKLESIPE</sequence>
<evidence type="ECO:0000313" key="1">
    <source>
        <dbReference type="EMBL" id="EMY68477.1"/>
    </source>
</evidence>
<name>N1W5G0_9LEPT</name>
<dbReference type="NCBIfam" id="NF035938">
    <property type="entry name" value="EboA_domain"/>
    <property type="match status" value="1"/>
</dbReference>
<protein>
    <submittedName>
        <fullName evidence="1">Uncharacterized protein</fullName>
    </submittedName>
</protein>
<dbReference type="AlphaFoldDB" id="N1W5G0"/>
<dbReference type="STRING" id="1218591.LEP1GSC199_1445"/>
<comment type="caution">
    <text evidence="1">The sequence shown here is derived from an EMBL/GenBank/DDBJ whole genome shotgun (WGS) entry which is preliminary data.</text>
</comment>
<reference evidence="1 2" key="1">
    <citation type="submission" date="2013-03" db="EMBL/GenBank/DDBJ databases">
        <authorList>
            <person name="Harkins D.M."/>
            <person name="Durkin A.S."/>
            <person name="Brinkac L.M."/>
            <person name="Haft D.H."/>
            <person name="Selengut J.D."/>
            <person name="Sanka R."/>
            <person name="DePew J."/>
            <person name="Purushe J."/>
            <person name="Galloway R.L."/>
            <person name="Vinetz J.M."/>
            <person name="Sutton G.G."/>
            <person name="Nierman W.C."/>
            <person name="Fouts D.E."/>
        </authorList>
    </citation>
    <scope>NUCLEOTIDE SEQUENCE [LARGE SCALE GENOMIC DNA]</scope>
    <source>
        <strain evidence="1 2">Waz Holland</strain>
    </source>
</reference>
<gene>
    <name evidence="1" type="ORF">LEP1GSC199_1445</name>
</gene>